<organism evidence="4 5">
    <name type="scientific">Bosea vaviloviae</name>
    <dbReference type="NCBI Taxonomy" id="1526658"/>
    <lineage>
        <taxon>Bacteria</taxon>
        <taxon>Pseudomonadati</taxon>
        <taxon>Pseudomonadota</taxon>
        <taxon>Alphaproteobacteria</taxon>
        <taxon>Hyphomicrobiales</taxon>
        <taxon>Boseaceae</taxon>
        <taxon>Bosea</taxon>
    </lineage>
</organism>
<dbReference type="InterPro" id="IPR053147">
    <property type="entry name" value="Hsp_HslJ-like"/>
</dbReference>
<keyword evidence="5" id="KW-1185">Reference proteome</keyword>
<feature type="domain" description="DUF306" evidence="3">
    <location>
        <begin position="58"/>
        <end position="154"/>
    </location>
</feature>
<proteinExistence type="predicted"/>
<dbReference type="InterPro" id="IPR038670">
    <property type="entry name" value="HslJ-like_sf"/>
</dbReference>
<evidence type="ECO:0000259" key="3">
    <source>
        <dbReference type="Pfam" id="PF03724"/>
    </source>
</evidence>
<dbReference type="PANTHER" id="PTHR35535:SF2">
    <property type="entry name" value="DUF306 DOMAIN-CONTAINING PROTEIN"/>
    <property type="match status" value="1"/>
</dbReference>
<comment type="caution">
    <text evidence="4">The sequence shown here is derived from an EMBL/GenBank/DDBJ whole genome shotgun (WGS) entry which is preliminary data.</text>
</comment>
<name>A0A0N0MDG4_9HYPH</name>
<feature type="compositionally biased region" description="Polar residues" evidence="1">
    <location>
        <begin position="40"/>
        <end position="49"/>
    </location>
</feature>
<protein>
    <recommendedName>
        <fullName evidence="3">DUF306 domain-containing protein</fullName>
    </recommendedName>
</protein>
<evidence type="ECO:0000256" key="1">
    <source>
        <dbReference type="SAM" id="MobiDB-lite"/>
    </source>
</evidence>
<feature type="chain" id="PRO_5005855499" description="DUF306 domain-containing protein" evidence="2">
    <location>
        <begin position="27"/>
        <end position="161"/>
    </location>
</feature>
<dbReference type="OrthoDB" id="8161670at2"/>
<evidence type="ECO:0000313" key="5">
    <source>
        <dbReference type="Proteomes" id="UP000037822"/>
    </source>
</evidence>
<feature type="region of interest" description="Disordered" evidence="1">
    <location>
        <begin position="27"/>
        <end position="49"/>
    </location>
</feature>
<dbReference type="PANTHER" id="PTHR35535">
    <property type="entry name" value="HEAT SHOCK PROTEIN HSLJ"/>
    <property type="match status" value="1"/>
</dbReference>
<reference evidence="4 5" key="1">
    <citation type="submission" date="2015-07" db="EMBL/GenBank/DDBJ databases">
        <title>Whole genome sequencing of Bosea vaviloviae isolated from cave pool.</title>
        <authorList>
            <person name="Tan N.E.H."/>
            <person name="Lee Y.P."/>
            <person name="Gan H.M."/>
            <person name="Barton H."/>
            <person name="Savka M.A."/>
        </authorList>
    </citation>
    <scope>NUCLEOTIDE SEQUENCE [LARGE SCALE GENOMIC DNA]</scope>
    <source>
        <strain evidence="4 5">SD260</strain>
    </source>
</reference>
<gene>
    <name evidence="4" type="ORF">AE618_02880</name>
</gene>
<evidence type="ECO:0000256" key="2">
    <source>
        <dbReference type="SAM" id="SignalP"/>
    </source>
</evidence>
<dbReference type="InterPro" id="IPR005184">
    <property type="entry name" value="DUF306_Meta_HslJ"/>
</dbReference>
<accession>A0A0N0MDG4</accession>
<dbReference type="EMBL" id="LGSZ01000019">
    <property type="protein sequence ID" value="KPH82458.1"/>
    <property type="molecule type" value="Genomic_DNA"/>
</dbReference>
<sequence>MIRRLGYAALLTILAAPMLMPTGALAQRRQPMPSREELGTPQSAPVQQQQEKNFPLGASWTAVSLNGKPISDRRATLMVDQNLRGTGFAGCNTFSAAAYPLRQQSFAVGPLALTKRSCDKGLSDFERSYLTALRATQKWDLVNGKLVLKGGAGELQFDRAL</sequence>
<feature type="signal peptide" evidence="2">
    <location>
        <begin position="1"/>
        <end position="26"/>
    </location>
</feature>
<dbReference type="Proteomes" id="UP000037822">
    <property type="component" value="Unassembled WGS sequence"/>
</dbReference>
<dbReference type="AlphaFoldDB" id="A0A0N0MDG4"/>
<evidence type="ECO:0000313" key="4">
    <source>
        <dbReference type="EMBL" id="KPH82458.1"/>
    </source>
</evidence>
<dbReference type="PATRIC" id="fig|1526658.3.peg.1182"/>
<dbReference type="Pfam" id="PF03724">
    <property type="entry name" value="META"/>
    <property type="match status" value="1"/>
</dbReference>
<dbReference type="Gene3D" id="2.40.128.270">
    <property type="match status" value="1"/>
</dbReference>
<keyword evidence="2" id="KW-0732">Signal</keyword>